<keyword evidence="6" id="KW-0221">Differentiation</keyword>
<evidence type="ECO:0000256" key="13">
    <source>
        <dbReference type="SAM" id="MobiDB-lite"/>
    </source>
</evidence>
<feature type="region of interest" description="Disordered" evidence="13">
    <location>
        <begin position="1"/>
        <end position="68"/>
    </location>
</feature>
<accession>A0A1W0WMJ1</accession>
<dbReference type="GO" id="GO:0005524">
    <property type="term" value="F:ATP binding"/>
    <property type="evidence" value="ECO:0007669"/>
    <property type="project" value="UniProtKB-UniRule"/>
</dbReference>
<evidence type="ECO:0000256" key="14">
    <source>
        <dbReference type="SAM" id="Phobius"/>
    </source>
</evidence>
<evidence type="ECO:0000256" key="2">
    <source>
        <dbReference type="ARBA" id="ARBA00022473"/>
    </source>
</evidence>
<keyword evidence="3" id="KW-0597">Phosphoprotein</keyword>
<dbReference type="PANTHER" id="PTHR24346:SF102">
    <property type="entry name" value="TESTIS-SPECIFIC SERINE_THREONINE-PROTEIN KINASE 1"/>
    <property type="match status" value="1"/>
</dbReference>
<dbReference type="PANTHER" id="PTHR24346">
    <property type="entry name" value="MAP/MICROTUBULE AFFINITY-REGULATING KINASE"/>
    <property type="match status" value="1"/>
</dbReference>
<gene>
    <name evidence="16" type="ORF">BV898_09409</name>
</gene>
<comment type="similarity">
    <text evidence="12">Belongs to the protein kinase superfamily.</text>
</comment>
<dbReference type="InterPro" id="IPR011009">
    <property type="entry name" value="Kinase-like_dom_sf"/>
</dbReference>
<evidence type="ECO:0000256" key="9">
    <source>
        <dbReference type="ARBA" id="ARBA00022843"/>
    </source>
</evidence>
<evidence type="ECO:0000259" key="15">
    <source>
        <dbReference type="PROSITE" id="PS50011"/>
    </source>
</evidence>
<keyword evidence="12" id="KW-0723">Serine/threonine-protein kinase</keyword>
<keyword evidence="8" id="KW-0460">Magnesium</keyword>
<keyword evidence="2" id="KW-0217">Developmental protein</keyword>
<keyword evidence="10" id="KW-0744">Spermatogenesis</keyword>
<organism evidence="16 17">
    <name type="scientific">Hypsibius exemplaris</name>
    <name type="common">Freshwater tardigrade</name>
    <dbReference type="NCBI Taxonomy" id="2072580"/>
    <lineage>
        <taxon>Eukaryota</taxon>
        <taxon>Metazoa</taxon>
        <taxon>Ecdysozoa</taxon>
        <taxon>Tardigrada</taxon>
        <taxon>Eutardigrada</taxon>
        <taxon>Parachela</taxon>
        <taxon>Hypsibioidea</taxon>
        <taxon>Hypsibiidae</taxon>
        <taxon>Hypsibius</taxon>
    </lineage>
</organism>
<comment type="cofactor">
    <cofactor evidence="1">
        <name>Mg(2+)</name>
        <dbReference type="ChEBI" id="CHEBI:18420"/>
    </cofactor>
</comment>
<keyword evidence="9" id="KW-0832">Ubl conjugation</keyword>
<evidence type="ECO:0000256" key="7">
    <source>
        <dbReference type="ARBA" id="ARBA00022840"/>
    </source>
</evidence>
<evidence type="ECO:0000256" key="5">
    <source>
        <dbReference type="ARBA" id="ARBA00022741"/>
    </source>
</evidence>
<dbReference type="AlphaFoldDB" id="A0A1W0WMJ1"/>
<name>A0A1W0WMJ1_HYPEX</name>
<evidence type="ECO:0000256" key="6">
    <source>
        <dbReference type="ARBA" id="ARBA00022782"/>
    </source>
</evidence>
<evidence type="ECO:0000256" key="3">
    <source>
        <dbReference type="ARBA" id="ARBA00022553"/>
    </source>
</evidence>
<comment type="caution">
    <text evidence="16">The sequence shown here is derived from an EMBL/GenBank/DDBJ whole genome shotgun (WGS) entry which is preliminary data.</text>
</comment>
<feature type="compositionally biased region" description="Basic and acidic residues" evidence="13">
    <location>
        <begin position="50"/>
        <end position="59"/>
    </location>
</feature>
<dbReference type="GO" id="GO:0005737">
    <property type="term" value="C:cytoplasm"/>
    <property type="evidence" value="ECO:0007669"/>
    <property type="project" value="TreeGrafter"/>
</dbReference>
<dbReference type="GO" id="GO:0050321">
    <property type="term" value="F:tau-protein kinase activity"/>
    <property type="evidence" value="ECO:0007669"/>
    <property type="project" value="TreeGrafter"/>
</dbReference>
<dbReference type="GO" id="GO:0030154">
    <property type="term" value="P:cell differentiation"/>
    <property type="evidence" value="ECO:0007669"/>
    <property type="project" value="UniProtKB-KW"/>
</dbReference>
<dbReference type="Gene3D" id="1.10.510.10">
    <property type="entry name" value="Transferase(Phosphotransferase) domain 1"/>
    <property type="match status" value="2"/>
</dbReference>
<dbReference type="InterPro" id="IPR000719">
    <property type="entry name" value="Prot_kinase_dom"/>
</dbReference>
<dbReference type="GO" id="GO:0035556">
    <property type="term" value="P:intracellular signal transduction"/>
    <property type="evidence" value="ECO:0007669"/>
    <property type="project" value="TreeGrafter"/>
</dbReference>
<keyword evidence="12" id="KW-0808">Transferase</keyword>
<evidence type="ECO:0000256" key="4">
    <source>
        <dbReference type="ARBA" id="ARBA00022723"/>
    </source>
</evidence>
<keyword evidence="17" id="KW-1185">Reference proteome</keyword>
<feature type="compositionally biased region" description="Basic and acidic residues" evidence="13">
    <location>
        <begin position="1"/>
        <end position="15"/>
    </location>
</feature>
<evidence type="ECO:0000256" key="8">
    <source>
        <dbReference type="ARBA" id="ARBA00022842"/>
    </source>
</evidence>
<feature type="binding site" evidence="11">
    <location>
        <position position="104"/>
    </location>
    <ligand>
        <name>ATP</name>
        <dbReference type="ChEBI" id="CHEBI:30616"/>
    </ligand>
</feature>
<dbReference type="GO" id="GO:0000226">
    <property type="term" value="P:microtubule cytoskeleton organization"/>
    <property type="evidence" value="ECO:0007669"/>
    <property type="project" value="TreeGrafter"/>
</dbReference>
<dbReference type="PROSITE" id="PS00108">
    <property type="entry name" value="PROTEIN_KINASE_ST"/>
    <property type="match status" value="1"/>
</dbReference>
<keyword evidence="16" id="KW-0418">Kinase</keyword>
<dbReference type="PROSITE" id="PS00107">
    <property type="entry name" value="PROTEIN_KINASE_ATP"/>
    <property type="match status" value="1"/>
</dbReference>
<evidence type="ECO:0000313" key="17">
    <source>
        <dbReference type="Proteomes" id="UP000192578"/>
    </source>
</evidence>
<keyword evidence="14" id="KW-0812">Transmembrane</keyword>
<dbReference type="OrthoDB" id="541276at2759"/>
<evidence type="ECO:0000256" key="11">
    <source>
        <dbReference type="PROSITE-ProRule" id="PRU10141"/>
    </source>
</evidence>
<dbReference type="GO" id="GO:0007283">
    <property type="term" value="P:spermatogenesis"/>
    <property type="evidence" value="ECO:0007669"/>
    <property type="project" value="UniProtKB-KW"/>
</dbReference>
<dbReference type="EMBL" id="MTYJ01000074">
    <property type="protein sequence ID" value="OQV16418.1"/>
    <property type="molecule type" value="Genomic_DNA"/>
</dbReference>
<dbReference type="InterPro" id="IPR008271">
    <property type="entry name" value="Ser/Thr_kinase_AS"/>
</dbReference>
<evidence type="ECO:0000256" key="1">
    <source>
        <dbReference type="ARBA" id="ARBA00001946"/>
    </source>
</evidence>
<reference evidence="17" key="1">
    <citation type="submission" date="2017-01" db="EMBL/GenBank/DDBJ databases">
        <title>Comparative genomics of anhydrobiosis in the tardigrade Hypsibius dujardini.</title>
        <authorList>
            <person name="Yoshida Y."/>
            <person name="Koutsovoulos G."/>
            <person name="Laetsch D."/>
            <person name="Stevens L."/>
            <person name="Kumar S."/>
            <person name="Horikawa D."/>
            <person name="Ishino K."/>
            <person name="Komine S."/>
            <person name="Tomita M."/>
            <person name="Blaxter M."/>
            <person name="Arakawa K."/>
        </authorList>
    </citation>
    <scope>NUCLEOTIDE SEQUENCE [LARGE SCALE GENOMIC DNA]</scope>
    <source>
        <strain evidence="17">Z151</strain>
    </source>
</reference>
<dbReference type="GO" id="GO:0000287">
    <property type="term" value="F:magnesium ion binding"/>
    <property type="evidence" value="ECO:0007669"/>
    <property type="project" value="UniProtKB-ARBA"/>
</dbReference>
<dbReference type="Pfam" id="PF00069">
    <property type="entry name" value="Pkinase"/>
    <property type="match status" value="2"/>
</dbReference>
<dbReference type="InterPro" id="IPR017441">
    <property type="entry name" value="Protein_kinase_ATP_BS"/>
</dbReference>
<evidence type="ECO:0000256" key="12">
    <source>
        <dbReference type="RuleBase" id="RU000304"/>
    </source>
</evidence>
<keyword evidence="5 11" id="KW-0547">Nucleotide-binding</keyword>
<dbReference type="SMART" id="SM00220">
    <property type="entry name" value="S_TKc"/>
    <property type="match status" value="1"/>
</dbReference>
<sequence>MDKHASAQSDPKQDGKTPSSAKATNPPIAVRDANGRTTHRTASQRRRSKKDADAADENHSAGSSLKPTTIEKFKIDPVKSLGEGSYAKVCTATHVENGRMYACKIINDKKDMGNFIERFLPRELKLMRKFNHERVTCVYGIFKTNNLYYILMDYCENGDLLRYLQRKAHALEEDEVKDKALQMLLGIKYLHEEADVAHRDLKCENILIDGHNKLKLADFGFARSCQALLETTEADRIETRLIKDFMNSDVGTLPVLAEGPRRASTEKTTARIDKVATSNSGNVLDKVATSNSGNVLITGRAPQPRTKTATANGSTHPVESVTFCGSVAYAAPEVLSRKSYDPKKYDMWSAGVIVFIMACFFMPFDDSDQAKMVRRQLAKKWRYPPDSRLSDALKAFLEGLMEPSPKERLPIGEALKHRWLRRVYRDLLEAERKSDAFVAR</sequence>
<feature type="compositionally biased region" description="Basic residues" evidence="13">
    <location>
        <begin position="37"/>
        <end position="49"/>
    </location>
</feature>
<protein>
    <submittedName>
        <fullName evidence="16">Testis-specific serine/threonine-protein kinase 1</fullName>
    </submittedName>
</protein>
<dbReference type="PROSITE" id="PS50011">
    <property type="entry name" value="PROTEIN_KINASE_DOM"/>
    <property type="match status" value="1"/>
</dbReference>
<keyword evidence="4" id="KW-0479">Metal-binding</keyword>
<keyword evidence="14" id="KW-1133">Transmembrane helix</keyword>
<keyword evidence="7 11" id="KW-0067">ATP-binding</keyword>
<dbReference type="SUPFAM" id="SSF56112">
    <property type="entry name" value="Protein kinase-like (PK-like)"/>
    <property type="match status" value="1"/>
</dbReference>
<proteinExistence type="inferred from homology"/>
<evidence type="ECO:0000256" key="10">
    <source>
        <dbReference type="ARBA" id="ARBA00022871"/>
    </source>
</evidence>
<dbReference type="Proteomes" id="UP000192578">
    <property type="component" value="Unassembled WGS sequence"/>
</dbReference>
<feature type="domain" description="Protein kinase" evidence="15">
    <location>
        <begin position="75"/>
        <end position="420"/>
    </location>
</feature>
<feature type="transmembrane region" description="Helical" evidence="14">
    <location>
        <begin position="347"/>
        <end position="364"/>
    </location>
</feature>
<keyword evidence="14" id="KW-0472">Membrane</keyword>
<evidence type="ECO:0000313" key="16">
    <source>
        <dbReference type="EMBL" id="OQV16418.1"/>
    </source>
</evidence>